<keyword evidence="1" id="KW-0175">Coiled coil</keyword>
<accession>A0AAV1JKJ4</accession>
<feature type="compositionally biased region" description="Low complexity" evidence="2">
    <location>
        <begin position="819"/>
        <end position="833"/>
    </location>
</feature>
<name>A0AAV1JKJ4_9NEOP</name>
<evidence type="ECO:0000256" key="1">
    <source>
        <dbReference type="SAM" id="Coils"/>
    </source>
</evidence>
<feature type="region of interest" description="Disordered" evidence="2">
    <location>
        <begin position="700"/>
        <end position="767"/>
    </location>
</feature>
<feature type="region of interest" description="Disordered" evidence="2">
    <location>
        <begin position="383"/>
        <end position="415"/>
    </location>
</feature>
<evidence type="ECO:0000313" key="4">
    <source>
        <dbReference type="Proteomes" id="UP001497472"/>
    </source>
</evidence>
<feature type="compositionally biased region" description="Polar residues" evidence="2">
    <location>
        <begin position="17"/>
        <end position="30"/>
    </location>
</feature>
<feature type="region of interest" description="Disordered" evidence="2">
    <location>
        <begin position="1"/>
        <end position="31"/>
    </location>
</feature>
<feature type="region of interest" description="Disordered" evidence="2">
    <location>
        <begin position="780"/>
        <end position="854"/>
    </location>
</feature>
<feature type="compositionally biased region" description="Basic and acidic residues" evidence="2">
    <location>
        <begin position="806"/>
        <end position="818"/>
    </location>
</feature>
<dbReference type="EMBL" id="CAVLEF010000011">
    <property type="protein sequence ID" value="CAK1549179.1"/>
    <property type="molecule type" value="Genomic_DNA"/>
</dbReference>
<feature type="compositionally biased region" description="Polar residues" evidence="2">
    <location>
        <begin position="755"/>
        <end position="765"/>
    </location>
</feature>
<sequence>MRGQGVQRAGGSRYNREWNSTSQHNRQSGPLLTDHLKDIDIELEILNRKRQMIQQEHELLDREREYNLKRHYEFEQSSHNQQHGKRQAVGQTFPRWFNTPPKVEPWQQSTVSVRPRNPVSASNPPSLLSIASKYPPKLLPPDPKQIRTTNSMRNDFQPTKVAKLKFRTAYLQKPAAQVKKQLSHVQNPSLNNILPSQPKNLPPNKIQSKKDTAIGQDFILRHNVTPSPQLNGRLELALGSILRSMREQFQDNPSLSVSTASLQSQRIIKQIIRERIRSVMMNKLVGQCADVVASYRQKYPDDSDSELLKLAHDAHVYNIHSLSVNPLFTSDDAMNYFKDNVTQILSKKADEILCKVKDISTSDKVDANIKQLMDKVIYISDDEDTNETSTEGNKKENENEKANNVTERSEEDKMKSQIAKAKTLSDLMDNLIEKKLPKILPKFKDVIVSTFDFENQYLFSKPEIIQETMNAIVKRLVNEERESRKVIVSETTETALVKNTGELPPIVKEPLNTLYRLRDSQPVKETTSETPLLKTIESTYYVKLIGRPTLPSRNEVYEYLKQFKPTSIKKHKTMGNLLVIAFNEKEGYDQILRAGDHKIGENTMTVKGSEKVTTQNISLNNSVQEITNTSLEIAGDKSEDTCEKDNIISKKQDNHIDKLKTTLIEDDQGNTTSTEHFSVSEQGTHDSAIVVEDGNNVTAATDTTKGDLTGEAETMSKHDNSAVVEERNVTGVNDTTNDDITGEDDKTISEENENATKTNDTPHQDQNLETNLNAAENLTESETVNEDISAENSLSKAETTMQGKNDTIENLKESDSKTTAKSTTATPTRSSSRLAAITPSSIKTRRASRMAQNN</sequence>
<feature type="compositionally biased region" description="Basic and acidic residues" evidence="2">
    <location>
        <begin position="714"/>
        <end position="728"/>
    </location>
</feature>
<evidence type="ECO:0000313" key="3">
    <source>
        <dbReference type="EMBL" id="CAK1549179.1"/>
    </source>
</evidence>
<gene>
    <name evidence="3" type="ORF">LNINA_LOCUS8501</name>
</gene>
<dbReference type="Proteomes" id="UP001497472">
    <property type="component" value="Unassembled WGS sequence"/>
</dbReference>
<evidence type="ECO:0000256" key="2">
    <source>
        <dbReference type="SAM" id="MobiDB-lite"/>
    </source>
</evidence>
<proteinExistence type="predicted"/>
<comment type="caution">
    <text evidence="3">The sequence shown here is derived from an EMBL/GenBank/DDBJ whole genome shotgun (WGS) entry which is preliminary data.</text>
</comment>
<protein>
    <recommendedName>
        <fullName evidence="5">RRM domain-containing protein</fullName>
    </recommendedName>
</protein>
<keyword evidence="4" id="KW-1185">Reference proteome</keyword>
<dbReference type="AlphaFoldDB" id="A0AAV1JKJ4"/>
<feature type="compositionally biased region" description="Basic and acidic residues" evidence="2">
    <location>
        <begin position="392"/>
        <end position="415"/>
    </location>
</feature>
<feature type="region of interest" description="Disordered" evidence="2">
    <location>
        <begin position="131"/>
        <end position="150"/>
    </location>
</feature>
<reference evidence="3 4" key="1">
    <citation type="submission" date="2023-11" db="EMBL/GenBank/DDBJ databases">
        <authorList>
            <person name="Okamura Y."/>
        </authorList>
    </citation>
    <scope>NUCLEOTIDE SEQUENCE [LARGE SCALE GENOMIC DNA]</scope>
</reference>
<evidence type="ECO:0008006" key="5">
    <source>
        <dbReference type="Google" id="ProtNLM"/>
    </source>
</evidence>
<feature type="coiled-coil region" evidence="1">
    <location>
        <begin position="36"/>
        <end position="63"/>
    </location>
</feature>
<organism evidence="3 4">
    <name type="scientific">Leptosia nina</name>
    <dbReference type="NCBI Taxonomy" id="320188"/>
    <lineage>
        <taxon>Eukaryota</taxon>
        <taxon>Metazoa</taxon>
        <taxon>Ecdysozoa</taxon>
        <taxon>Arthropoda</taxon>
        <taxon>Hexapoda</taxon>
        <taxon>Insecta</taxon>
        <taxon>Pterygota</taxon>
        <taxon>Neoptera</taxon>
        <taxon>Endopterygota</taxon>
        <taxon>Lepidoptera</taxon>
        <taxon>Glossata</taxon>
        <taxon>Ditrysia</taxon>
        <taxon>Papilionoidea</taxon>
        <taxon>Pieridae</taxon>
        <taxon>Pierinae</taxon>
        <taxon>Leptosia</taxon>
    </lineage>
</organism>
<feature type="compositionally biased region" description="Polar residues" evidence="2">
    <location>
        <begin position="790"/>
        <end position="805"/>
    </location>
</feature>